<feature type="region of interest" description="Disordered" evidence="1">
    <location>
        <begin position="54"/>
        <end position="73"/>
    </location>
</feature>
<protein>
    <submittedName>
        <fullName evidence="2">Uncharacterized protein</fullName>
    </submittedName>
</protein>
<organism evidence="2 3">
    <name type="scientific">Streptomyces phage Coruscant</name>
    <dbReference type="NCBI Taxonomy" id="2739834"/>
    <lineage>
        <taxon>Viruses</taxon>
        <taxon>Duplodnaviria</taxon>
        <taxon>Heunggongvirae</taxon>
        <taxon>Uroviricota</taxon>
        <taxon>Caudoviricetes</taxon>
        <taxon>Stanwilliamsviridae</taxon>
        <taxon>Boydwoodruffvirinae</taxon>
        <taxon>Coruscantvirus</taxon>
        <taxon>Coruscantvirus coruscant</taxon>
    </lineage>
</organism>
<name>A0A7G4AW24_9CAUD</name>
<keyword evidence="3" id="KW-1185">Reference proteome</keyword>
<gene>
    <name evidence="2" type="ORF">HUN41_00085</name>
</gene>
<evidence type="ECO:0000256" key="1">
    <source>
        <dbReference type="SAM" id="MobiDB-lite"/>
    </source>
</evidence>
<accession>A0A7G4AW24</accession>
<sequence>MTTDAYFLRGINDEHLLVFRGNSSEDLLFIIRRLAACRDKQIKAMAKKLEEEWNQREYGTRGRDPSEAKPEAT</sequence>
<dbReference type="EMBL" id="MT711976">
    <property type="protein sequence ID" value="QMP84214.1"/>
    <property type="molecule type" value="Genomic_DNA"/>
</dbReference>
<reference evidence="2 3" key="1">
    <citation type="submission" date="2020-07" db="EMBL/GenBank/DDBJ databases">
        <title>Streptomyces phage Genome sequencing and assembly.</title>
        <authorList>
            <person name="Sharma V."/>
            <person name="Hardy A."/>
            <person name="Frunzke J."/>
        </authorList>
    </citation>
    <scope>NUCLEOTIDE SEQUENCE [LARGE SCALE GENOMIC DNA]</scope>
</reference>
<evidence type="ECO:0000313" key="3">
    <source>
        <dbReference type="Proteomes" id="UP000515922"/>
    </source>
</evidence>
<dbReference type="Proteomes" id="UP000515922">
    <property type="component" value="Segment"/>
</dbReference>
<proteinExistence type="predicted"/>
<evidence type="ECO:0000313" key="2">
    <source>
        <dbReference type="EMBL" id="QMP84214.1"/>
    </source>
</evidence>